<name>A0AA86SBP6_9FABA</name>
<dbReference type="PROSITE" id="PS50088">
    <property type="entry name" value="ANK_REPEAT"/>
    <property type="match status" value="2"/>
</dbReference>
<dbReference type="Gramene" id="rna-AYBTSS11_LOCUS7009">
    <property type="protein sequence ID" value="CAJ1935621.1"/>
    <property type="gene ID" value="gene-AYBTSS11_LOCUS7009"/>
</dbReference>
<dbReference type="PROSITE" id="PS50297">
    <property type="entry name" value="ANK_REP_REGION"/>
    <property type="match status" value="2"/>
</dbReference>
<dbReference type="SUPFAM" id="SSF48403">
    <property type="entry name" value="Ankyrin repeat"/>
    <property type="match status" value="1"/>
</dbReference>
<feature type="repeat" description="ANK" evidence="4">
    <location>
        <begin position="284"/>
        <end position="316"/>
    </location>
</feature>
<evidence type="ECO:0000313" key="7">
    <source>
        <dbReference type="Proteomes" id="UP001189624"/>
    </source>
</evidence>
<protein>
    <submittedName>
        <fullName evidence="6">Uncharacterized protein</fullName>
    </submittedName>
</protein>
<evidence type="ECO:0000256" key="3">
    <source>
        <dbReference type="ARBA" id="ARBA00023043"/>
    </source>
</evidence>
<feature type="region of interest" description="Disordered" evidence="5">
    <location>
        <begin position="684"/>
        <end position="703"/>
    </location>
</feature>
<keyword evidence="3 4" id="KW-0040">ANK repeat</keyword>
<organism evidence="6 7">
    <name type="scientific">Sphenostylis stenocarpa</name>
    <dbReference type="NCBI Taxonomy" id="92480"/>
    <lineage>
        <taxon>Eukaryota</taxon>
        <taxon>Viridiplantae</taxon>
        <taxon>Streptophyta</taxon>
        <taxon>Embryophyta</taxon>
        <taxon>Tracheophyta</taxon>
        <taxon>Spermatophyta</taxon>
        <taxon>Magnoliopsida</taxon>
        <taxon>eudicotyledons</taxon>
        <taxon>Gunneridae</taxon>
        <taxon>Pentapetalae</taxon>
        <taxon>rosids</taxon>
        <taxon>fabids</taxon>
        <taxon>Fabales</taxon>
        <taxon>Fabaceae</taxon>
        <taxon>Papilionoideae</taxon>
        <taxon>50 kb inversion clade</taxon>
        <taxon>NPAAA clade</taxon>
        <taxon>indigoferoid/millettioid clade</taxon>
        <taxon>Phaseoleae</taxon>
        <taxon>Sphenostylis</taxon>
    </lineage>
</organism>
<dbReference type="PANTHER" id="PTHR24186:SF38">
    <property type="entry name" value="ANKYRIN REPEAT FAMILY PROTEIN"/>
    <property type="match status" value="1"/>
</dbReference>
<keyword evidence="2" id="KW-0677">Repeat</keyword>
<gene>
    <name evidence="6" type="ORF">AYBTSS11_LOCUS7009</name>
</gene>
<feature type="compositionally biased region" description="Polar residues" evidence="5">
    <location>
        <begin position="686"/>
        <end position="703"/>
    </location>
</feature>
<dbReference type="GO" id="GO:0005886">
    <property type="term" value="C:plasma membrane"/>
    <property type="evidence" value="ECO:0007669"/>
    <property type="project" value="UniProtKB-SubCell"/>
</dbReference>
<reference evidence="6" key="1">
    <citation type="submission" date="2023-10" db="EMBL/GenBank/DDBJ databases">
        <authorList>
            <person name="Domelevo Entfellner J.-B."/>
        </authorList>
    </citation>
    <scope>NUCLEOTIDE SEQUENCE</scope>
</reference>
<dbReference type="Gene3D" id="1.25.40.20">
    <property type="entry name" value="Ankyrin repeat-containing domain"/>
    <property type="match status" value="1"/>
</dbReference>
<dbReference type="EMBL" id="OY731400">
    <property type="protein sequence ID" value="CAJ1935621.1"/>
    <property type="molecule type" value="Genomic_DNA"/>
</dbReference>
<evidence type="ECO:0000256" key="1">
    <source>
        <dbReference type="ARBA" id="ARBA00004413"/>
    </source>
</evidence>
<comment type="subcellular location">
    <subcellularLocation>
        <location evidence="1">Cell membrane</location>
        <topology evidence="1">Peripheral membrane protein</topology>
        <orientation evidence="1">Cytoplasmic side</orientation>
    </subcellularLocation>
</comment>
<accession>A0AA86SBP6</accession>
<dbReference type="Proteomes" id="UP001189624">
    <property type="component" value="Chromosome 3"/>
</dbReference>
<dbReference type="SMART" id="SM00248">
    <property type="entry name" value="ANK"/>
    <property type="match status" value="9"/>
</dbReference>
<evidence type="ECO:0000256" key="5">
    <source>
        <dbReference type="SAM" id="MobiDB-lite"/>
    </source>
</evidence>
<dbReference type="InterPro" id="IPR002110">
    <property type="entry name" value="Ankyrin_rpt"/>
</dbReference>
<evidence type="ECO:0000313" key="6">
    <source>
        <dbReference type="EMBL" id="CAJ1935621.1"/>
    </source>
</evidence>
<dbReference type="AlphaFoldDB" id="A0AA86SBP6"/>
<dbReference type="InterPro" id="IPR036770">
    <property type="entry name" value="Ankyrin_rpt-contain_sf"/>
</dbReference>
<dbReference type="Pfam" id="PF13857">
    <property type="entry name" value="Ank_5"/>
    <property type="match status" value="1"/>
</dbReference>
<keyword evidence="7" id="KW-1185">Reference proteome</keyword>
<proteinExistence type="predicted"/>
<evidence type="ECO:0000256" key="4">
    <source>
        <dbReference type="PROSITE-ProRule" id="PRU00023"/>
    </source>
</evidence>
<dbReference type="Pfam" id="PF12796">
    <property type="entry name" value="Ank_2"/>
    <property type="match status" value="1"/>
</dbReference>
<dbReference type="PANTHER" id="PTHR24186">
    <property type="entry name" value="PROTEIN PHOSPHATASE 1 REGULATORY SUBUNIT"/>
    <property type="match status" value="1"/>
</dbReference>
<evidence type="ECO:0000256" key="2">
    <source>
        <dbReference type="ARBA" id="ARBA00022737"/>
    </source>
</evidence>
<sequence>MPMIFDGTSHAKELWSSLIWGTSFTFTMPPSHFPLRWESTGDQWWYASPIDYAAANGLYDLVTELLHLDTNLLIKLTSLRRIRRLEVVWDDESKFEDVAKCRSKVARNLMLECEIGRGHNSLIRAGYGGWLLYTAASAGDLDFVLELLGRDPLLVFGEGEYGVTDMLYAAARGKNCEVFNLLLHSALSRKECLGGSEAELEEKLDEGSKVFKREVMNRAIHAAARGGNWEILKQLLGSVSVSHILSYRDAQGSTVLHTAAATGQVEVVRNLIESYDIINSTNAQGNTALHVASYRGYLPVVEILIGASPSLATLTNNYGDTFLHKAVVGFRSPGFCRLDKHIEFMKQLTTEKIVSMKDIINVRNNEGRTALHVAVIHNIKCDVVELLMSVPSIDLNIRDADGVTPLDYLRQRSRSASSDILIKQLISAGGISNCKDYMTRNALVNHLRTHDGIGASPGTSFRVPDSEIFLYTGIENSCDTNYDQASVESNSWSSEINNYDSLNSPSNSNSSSVNYGARRLRYLLQWHGTRDTKEAASKLEDDVSVNSFSSRNNLEDLPTPLRQRYSKMCSLPNNKRTLSIRTYLPSPSAKKYFHAGLMQGVIKVKPEGPLPVHSTSSLFQELSISSHASNNNQNRVDIMAPSCSNRPLDGGGGSLLLNYKQTSLNKKMMNRYFSFGAHGQALEDANSCTKSNRSTKNFSSLVA</sequence>
<feature type="repeat" description="ANK" evidence="4">
    <location>
        <begin position="251"/>
        <end position="283"/>
    </location>
</feature>